<dbReference type="GO" id="GO:0007219">
    <property type="term" value="P:Notch signaling pathway"/>
    <property type="evidence" value="ECO:0007669"/>
    <property type="project" value="TreeGrafter"/>
</dbReference>
<feature type="disulfide bond" evidence="3">
    <location>
        <begin position="500"/>
        <end position="517"/>
    </location>
</feature>
<keyword evidence="2" id="KW-0677">Repeat</keyword>
<organism evidence="7">
    <name type="scientific">Timema shepardi</name>
    <name type="common">Walking stick</name>
    <dbReference type="NCBI Taxonomy" id="629360"/>
    <lineage>
        <taxon>Eukaryota</taxon>
        <taxon>Metazoa</taxon>
        <taxon>Ecdysozoa</taxon>
        <taxon>Arthropoda</taxon>
        <taxon>Hexapoda</taxon>
        <taxon>Insecta</taxon>
        <taxon>Pterygota</taxon>
        <taxon>Neoptera</taxon>
        <taxon>Polyneoptera</taxon>
        <taxon>Phasmatodea</taxon>
        <taxon>Timematodea</taxon>
        <taxon>Timematoidea</taxon>
        <taxon>Timematidae</taxon>
        <taxon>Timema</taxon>
    </lineage>
</organism>
<proteinExistence type="predicted"/>
<evidence type="ECO:0000256" key="2">
    <source>
        <dbReference type="ARBA" id="ARBA00022737"/>
    </source>
</evidence>
<evidence type="ECO:0000259" key="6">
    <source>
        <dbReference type="PROSITE" id="PS50026"/>
    </source>
</evidence>
<name>A0A7R9FY66_TIMSH</name>
<feature type="region of interest" description="Disordered" evidence="4">
    <location>
        <begin position="737"/>
        <end position="757"/>
    </location>
</feature>
<accession>A0A7R9FY66</accession>
<evidence type="ECO:0000256" key="5">
    <source>
        <dbReference type="SAM" id="Phobius"/>
    </source>
</evidence>
<evidence type="ECO:0000313" key="7">
    <source>
        <dbReference type="EMBL" id="CAD7259665.1"/>
    </source>
</evidence>
<feature type="domain" description="EGF-like" evidence="6">
    <location>
        <begin position="491"/>
        <end position="529"/>
    </location>
</feature>
<keyword evidence="5" id="KW-0472">Membrane</keyword>
<dbReference type="InterPro" id="IPR000742">
    <property type="entry name" value="EGF"/>
</dbReference>
<dbReference type="PANTHER" id="PTHR12916:SF9">
    <property type="entry name" value="NEUROGENIC LOCUS NOTCH HOMOLOG PROTEIN 1-RELATED"/>
    <property type="match status" value="1"/>
</dbReference>
<keyword evidence="3" id="KW-1015">Disulfide bond</keyword>
<evidence type="ECO:0000256" key="4">
    <source>
        <dbReference type="SAM" id="MobiDB-lite"/>
    </source>
</evidence>
<feature type="transmembrane region" description="Helical" evidence="5">
    <location>
        <begin position="198"/>
        <end position="216"/>
    </location>
</feature>
<keyword evidence="5" id="KW-1133">Transmembrane helix</keyword>
<feature type="transmembrane region" description="Helical" evidence="5">
    <location>
        <begin position="236"/>
        <end position="254"/>
    </location>
</feature>
<dbReference type="GO" id="GO:0005112">
    <property type="term" value="F:Notch binding"/>
    <property type="evidence" value="ECO:0007669"/>
    <property type="project" value="TreeGrafter"/>
</dbReference>
<evidence type="ECO:0000256" key="3">
    <source>
        <dbReference type="PROSITE-ProRule" id="PRU00076"/>
    </source>
</evidence>
<comment type="caution">
    <text evidence="3">Lacks conserved residue(s) required for the propagation of feature annotation.</text>
</comment>
<dbReference type="EMBL" id="OC001331">
    <property type="protein sequence ID" value="CAD7259665.1"/>
    <property type="molecule type" value="Genomic_DNA"/>
</dbReference>
<dbReference type="Gene3D" id="3.40.50.2300">
    <property type="match status" value="1"/>
</dbReference>
<protein>
    <recommendedName>
        <fullName evidence="6">EGF-like domain-containing protein</fullName>
    </recommendedName>
</protein>
<dbReference type="PROSITE" id="PS50026">
    <property type="entry name" value="EGF_3"/>
    <property type="match status" value="1"/>
</dbReference>
<gene>
    <name evidence="7" type="ORF">TSIB3V08_LOCUS3867</name>
</gene>
<keyword evidence="5" id="KW-0812">Transmembrane</keyword>
<reference evidence="7" key="1">
    <citation type="submission" date="2020-11" db="EMBL/GenBank/DDBJ databases">
        <authorList>
            <person name="Tran Van P."/>
        </authorList>
    </citation>
    <scope>NUCLEOTIDE SEQUENCE</scope>
</reference>
<dbReference type="PANTHER" id="PTHR12916">
    <property type="entry name" value="CYTOCHROME C OXIDASE POLYPEPTIDE VIC-2"/>
    <property type="match status" value="1"/>
</dbReference>
<sequence length="1434" mass="153936">MQMLSQPHQFANPRPIRSIILGLQHPQLSPPPLLFVRPSVTLYSYSQQDSLKRKRTISWKGEDEIGAIHPTEIRASISLSSEVELNTTSALANYATEAGRQNYVDTAKSLNTSKVRPGGQVLGGERTERAVCCHGDRTAGPRMRLDGRESPVLLLVAPATSPAGWRGCVQRATESNMEEEEFSKVPRTISPVSKMSCYVLLLNVLIVVGIMVVVYMRCSSWIKIHQDDVLTMVRQVRVAVLVAVTMVTICLGVTNSSSPVRVRQVATWRGGSSTVALTSTHNKQNKPDSQISVGLLVPYTNFGVREYIRAINNAVGSLYKSRGPKLDSLKKYHFNQNNVYSDMMQLTPSPTVSITYITVTGVTLTGINGITSVTVAGVNWIPCVIVAGVNGITCVTVTCINGFTCVTFTGVNAFTCVTLTVTCINGFTCVTVTGVNGFTCVTLSSDNGITCVIVSGDNGFTCVTFTGVNVIACVTVTGDNGITCFTVTGVNGITCVTFTCINGITCVTVTGVNGFTCVTFTGVNGITCVTVTGVNEFTCVTFTGVNGFTCVTFTGVNGLTCVTFTGVNGFTCVTFTGVNGFTCVTFTGVNGITCVTGVNGFSCVTFAGVNGITCVTGVNGFTCVTFTGVNGFTCVTVTCINGIACVTVSGVNEITCVTGVNGFTCVTFTGVNVIACVTVSGVNEITCVTGVNGFTCVTFTGVNGITCVTFTGVNGFTGVSGTGIGKNELEEVNPHLRGGGVENHLGKTTPGSPDRDSNLDLPVVSSRAQHDKRHFTVVMELRARGPLGSYETLHGHPPVKDYGTVSGELHRETHWRVVVQRSCTEPILLEGRIFLTGIDKLYLPPKTPLTNTLAPLTRSQPAREDCRSVNKQSASYKMSLIDISSCLQPPAPQWSGPQFQVPVWRIASGDNRGKSGRRAKGMFQYLIRCKIDCPASVGVYPIRVCRILGLLLPLTDMQPASELGPSPILDSLCKEFLSVNVSAILYLMNYEKYGRSTASAQYFLQLAGYLGIPVIAWNADNSGLERNTLSKKKLPSIITPELALQEQQCYLYLAVSPSSPPLSYVRMHRTVKHHVAGTVKRTVPYKDFRIFFINWLMATEGVLQFRSAYTRAATDAVILKTNGRSHNKCYGRRLLSPPKAVFPGPSTVTSAHGENLMGMISTGCVLRVSRFQVEEEGLVTESRLQFSLALMPSLGVVDQGRGDRNRERALSYGTFSRYSVVPKSFSISSLLVVPQSFCISSLLVAPQRFYISSLLVTPQSFSISSMLVTPQSFSISSLLVAPQSFSISSLLVVLQNLCISSLPVVPQSFCISSLLVVPTEFLYLLTASGATEFLYLLAASGATKFLYFLASSGATEFLYLLTASGATEFLYLLAASGATEFLYLLTASGATEFLYLLAASNAQSFSISWLLVAPQSFYISSLPVTPRVSQSPHC</sequence>
<evidence type="ECO:0000256" key="1">
    <source>
        <dbReference type="ARBA" id="ARBA00022536"/>
    </source>
</evidence>
<keyword evidence="1 3" id="KW-0245">EGF-like domain</keyword>